<evidence type="ECO:0000313" key="2">
    <source>
        <dbReference type="EMBL" id="SFJ34679.1"/>
    </source>
</evidence>
<organism evidence="2 3">
    <name type="scientific">Nocardioides psychrotolerans</name>
    <dbReference type="NCBI Taxonomy" id="1005945"/>
    <lineage>
        <taxon>Bacteria</taxon>
        <taxon>Bacillati</taxon>
        <taxon>Actinomycetota</taxon>
        <taxon>Actinomycetes</taxon>
        <taxon>Propionibacteriales</taxon>
        <taxon>Nocardioidaceae</taxon>
        <taxon>Nocardioides</taxon>
    </lineage>
</organism>
<reference evidence="2 3" key="1">
    <citation type="submission" date="2016-10" db="EMBL/GenBank/DDBJ databases">
        <authorList>
            <person name="de Groot N.N."/>
        </authorList>
    </citation>
    <scope>NUCLEOTIDE SEQUENCE [LARGE SCALE GENOMIC DNA]</scope>
    <source>
        <strain evidence="2 3">CGMCC 1.11156</strain>
    </source>
</reference>
<evidence type="ECO:0000256" key="1">
    <source>
        <dbReference type="SAM" id="MobiDB-lite"/>
    </source>
</evidence>
<dbReference type="Proteomes" id="UP000198649">
    <property type="component" value="Unassembled WGS sequence"/>
</dbReference>
<gene>
    <name evidence="2" type="ORF">SAMN05216561_12618</name>
</gene>
<accession>A0A1I3QMB9</accession>
<dbReference type="AlphaFoldDB" id="A0A1I3QMB9"/>
<proteinExistence type="predicted"/>
<dbReference type="EMBL" id="FOQG01000026">
    <property type="protein sequence ID" value="SFJ34679.1"/>
    <property type="molecule type" value="Genomic_DNA"/>
</dbReference>
<protein>
    <submittedName>
        <fullName evidence="2">Predicted membrane protein</fullName>
    </submittedName>
</protein>
<dbReference type="InterPro" id="IPR018723">
    <property type="entry name" value="DUF2254_membrane"/>
</dbReference>
<keyword evidence="3" id="KW-1185">Reference proteome</keyword>
<sequence>MRTVLAERGPATGHRRGEPSRPPGALTLVGRENGFVTWMDAGKLLEVAVEEHAVFSLSLSLSLSLDVYAGSFLVAGTPTGAAWPSRGGRFDEERAQRVAARVASCLHTGFERTSAKDVLYGLRQLTDVANKALSRHQRPRHRGPRPWSHFGVPVCAHRSRSRSRCRAVVGPGRAGQGGGSPPGLRYLCRRGSVPAPALRCSGPQVLEKIFQVLLDLSHRVRPDQRSVVLDQLERLRATAGAQPFDSAERRGLQMMGHQGERNLQGATRTGGA</sequence>
<feature type="region of interest" description="Disordered" evidence="1">
    <location>
        <begin position="1"/>
        <end position="24"/>
    </location>
</feature>
<name>A0A1I3QMB9_9ACTN</name>
<evidence type="ECO:0000313" key="3">
    <source>
        <dbReference type="Proteomes" id="UP000198649"/>
    </source>
</evidence>
<dbReference type="Pfam" id="PF10011">
    <property type="entry name" value="DUF2254"/>
    <property type="match status" value="1"/>
</dbReference>